<dbReference type="AlphaFoldDB" id="A0A921K4X6"/>
<dbReference type="InterPro" id="IPR011467">
    <property type="entry name" value="DUF1573"/>
</dbReference>
<feature type="chain" id="PRO_5036781235" evidence="1">
    <location>
        <begin position="21"/>
        <end position="129"/>
    </location>
</feature>
<evidence type="ECO:0000313" key="2">
    <source>
        <dbReference type="EMBL" id="HJF08442.1"/>
    </source>
</evidence>
<dbReference type="Pfam" id="PF07610">
    <property type="entry name" value="DUF1573"/>
    <property type="match status" value="1"/>
</dbReference>
<name>A0A921K4X6_9BACT</name>
<dbReference type="PANTHER" id="PTHR37833">
    <property type="entry name" value="LIPOPROTEIN-RELATED"/>
    <property type="match status" value="1"/>
</dbReference>
<proteinExistence type="predicted"/>
<comment type="caution">
    <text evidence="2">The sequence shown here is derived from an EMBL/GenBank/DDBJ whole genome shotgun (WGS) entry which is preliminary data.</text>
</comment>
<feature type="signal peptide" evidence="1">
    <location>
        <begin position="1"/>
        <end position="20"/>
    </location>
</feature>
<evidence type="ECO:0000313" key="3">
    <source>
        <dbReference type="Proteomes" id="UP000718012"/>
    </source>
</evidence>
<organism evidence="2 3">
    <name type="scientific">Phocaeicola coprocola</name>
    <dbReference type="NCBI Taxonomy" id="310298"/>
    <lineage>
        <taxon>Bacteria</taxon>
        <taxon>Pseudomonadati</taxon>
        <taxon>Bacteroidota</taxon>
        <taxon>Bacteroidia</taxon>
        <taxon>Bacteroidales</taxon>
        <taxon>Bacteroidaceae</taxon>
        <taxon>Phocaeicola</taxon>
    </lineage>
</organism>
<dbReference type="EMBL" id="DYXD01000215">
    <property type="protein sequence ID" value="HJF08442.1"/>
    <property type="molecule type" value="Genomic_DNA"/>
</dbReference>
<protein>
    <submittedName>
        <fullName evidence="2">DUF1573 domain-containing protein</fullName>
    </submittedName>
</protein>
<dbReference type="Gene3D" id="2.60.40.10">
    <property type="entry name" value="Immunoglobulins"/>
    <property type="match status" value="1"/>
</dbReference>
<dbReference type="Proteomes" id="UP000718012">
    <property type="component" value="Unassembled WGS sequence"/>
</dbReference>
<sequence length="129" mass="14018">MQRLFITLIFAIMAAVAVTAQGVLVSCAKPMHDFGTIEEKAGKVTHTFQIKNSGKSPVAITHVATSCGCTATNWSKEPILPGKTGDISVIYDPKNRPGKFFKSVTVYCTGMKRGFDLRIRGTVNPEKKN</sequence>
<gene>
    <name evidence="2" type="ORF">K8U81_09685</name>
</gene>
<reference evidence="2" key="1">
    <citation type="journal article" date="2021" name="PeerJ">
        <title>Extensive microbial diversity within the chicken gut microbiome revealed by metagenomics and culture.</title>
        <authorList>
            <person name="Gilroy R."/>
            <person name="Ravi A."/>
            <person name="Getino M."/>
            <person name="Pursley I."/>
            <person name="Horton D.L."/>
            <person name="Alikhan N.F."/>
            <person name="Baker D."/>
            <person name="Gharbi K."/>
            <person name="Hall N."/>
            <person name="Watson M."/>
            <person name="Adriaenssens E.M."/>
            <person name="Foster-Nyarko E."/>
            <person name="Jarju S."/>
            <person name="Secka A."/>
            <person name="Antonio M."/>
            <person name="Oren A."/>
            <person name="Chaudhuri R.R."/>
            <person name="La Ragione R."/>
            <person name="Hildebrand F."/>
            <person name="Pallen M.J."/>
        </authorList>
    </citation>
    <scope>NUCLEOTIDE SEQUENCE</scope>
    <source>
        <strain evidence="2">CHK165-8395</strain>
    </source>
</reference>
<dbReference type="PROSITE" id="PS51257">
    <property type="entry name" value="PROKAR_LIPOPROTEIN"/>
    <property type="match status" value="1"/>
</dbReference>
<reference evidence="2" key="2">
    <citation type="submission" date="2021-09" db="EMBL/GenBank/DDBJ databases">
        <authorList>
            <person name="Gilroy R."/>
        </authorList>
    </citation>
    <scope>NUCLEOTIDE SEQUENCE</scope>
    <source>
        <strain evidence="2">CHK165-8395</strain>
    </source>
</reference>
<evidence type="ECO:0000256" key="1">
    <source>
        <dbReference type="SAM" id="SignalP"/>
    </source>
</evidence>
<accession>A0A921K4X6</accession>
<keyword evidence="1" id="KW-0732">Signal</keyword>
<dbReference type="InterPro" id="IPR013783">
    <property type="entry name" value="Ig-like_fold"/>
</dbReference>
<dbReference type="PANTHER" id="PTHR37833:SF1">
    <property type="entry name" value="SIGNAL PEPTIDE PROTEIN"/>
    <property type="match status" value="1"/>
</dbReference>